<dbReference type="EMBL" id="AFJL02000236">
    <property type="protein sequence ID" value="EMY02630.1"/>
    <property type="molecule type" value="Genomic_DNA"/>
</dbReference>
<proteinExistence type="predicted"/>
<dbReference type="Pfam" id="PF13489">
    <property type="entry name" value="Methyltransf_23"/>
    <property type="match status" value="1"/>
</dbReference>
<evidence type="ECO:0000313" key="2">
    <source>
        <dbReference type="Proteomes" id="UP000012329"/>
    </source>
</evidence>
<dbReference type="SUPFAM" id="SSF53335">
    <property type="entry name" value="S-adenosyl-L-methionine-dependent methyltransferases"/>
    <property type="match status" value="1"/>
</dbReference>
<dbReference type="AlphaFoldDB" id="A0A829D0D7"/>
<dbReference type="Gene3D" id="3.40.50.150">
    <property type="entry name" value="Vaccinia Virus protein VP39"/>
    <property type="match status" value="1"/>
</dbReference>
<keyword evidence="1" id="KW-0489">Methyltransferase</keyword>
<sequence length="242" mass="28580">MQTEFSESQFKQIFPETKKFHYWDLARNFIIKRFLNKKDAGFILEIGCGTGIVVDYLSRTGYEIIGVELGNSQVISEVKSKILINTDFINLPHSISNQVKTILLLDVLEHIKEPKIFLHNIKNNFKNLRQIVITLPARKELWTNYDLYFGHYSRYDKKNALDLLSSIKEKEYKVEYSYFFHLLYIPIFLSKFKKNQRSTETKAINSFFIQGVHRLLSWIFILDYFFLPRNLPGSSILLSVKF</sequence>
<accession>A0A829D0D7</accession>
<keyword evidence="1" id="KW-0808">Transferase</keyword>
<evidence type="ECO:0000313" key="1">
    <source>
        <dbReference type="EMBL" id="EMY02630.1"/>
    </source>
</evidence>
<organism evidence="1 2">
    <name type="scientific">Leptospira interrogans str. 2002000626</name>
    <dbReference type="NCBI Taxonomy" id="996803"/>
    <lineage>
        <taxon>Bacteria</taxon>
        <taxon>Pseudomonadati</taxon>
        <taxon>Spirochaetota</taxon>
        <taxon>Spirochaetia</taxon>
        <taxon>Leptospirales</taxon>
        <taxon>Leptospiraceae</taxon>
        <taxon>Leptospira</taxon>
    </lineage>
</organism>
<gene>
    <name evidence="1" type="ORF">LEP1GSC029_1470</name>
</gene>
<reference evidence="1 2" key="1">
    <citation type="submission" date="2013-02" db="EMBL/GenBank/DDBJ databases">
        <authorList>
            <person name="Harkins D.M."/>
            <person name="Durkin A.S."/>
            <person name="Brinkac L.M."/>
            <person name="Haft D.H."/>
            <person name="Selengut J.D."/>
            <person name="Sanka R."/>
            <person name="DePew J."/>
            <person name="Purushe J."/>
            <person name="Whelen A.C."/>
            <person name="Vinetz J.M."/>
            <person name="Sutton G.G."/>
            <person name="Nierman W.C."/>
            <person name="Fouts D.E."/>
        </authorList>
    </citation>
    <scope>NUCLEOTIDE SEQUENCE [LARGE SCALE GENOMIC DNA]</scope>
    <source>
        <strain evidence="1 2">2002000626</strain>
    </source>
</reference>
<protein>
    <submittedName>
        <fullName evidence="1">Methyltransferase domain protein</fullName>
    </submittedName>
</protein>
<dbReference type="GO" id="GO:0032259">
    <property type="term" value="P:methylation"/>
    <property type="evidence" value="ECO:0007669"/>
    <property type="project" value="UniProtKB-KW"/>
</dbReference>
<dbReference type="InterPro" id="IPR029063">
    <property type="entry name" value="SAM-dependent_MTases_sf"/>
</dbReference>
<name>A0A829D0D7_LEPIR</name>
<comment type="caution">
    <text evidence="1">The sequence shown here is derived from an EMBL/GenBank/DDBJ whole genome shotgun (WGS) entry which is preliminary data.</text>
</comment>
<dbReference type="GO" id="GO:0008168">
    <property type="term" value="F:methyltransferase activity"/>
    <property type="evidence" value="ECO:0007669"/>
    <property type="project" value="UniProtKB-KW"/>
</dbReference>
<dbReference type="Proteomes" id="UP000012329">
    <property type="component" value="Unassembled WGS sequence"/>
</dbReference>